<evidence type="ECO:0000313" key="2">
    <source>
        <dbReference type="EMBL" id="EPR35041.1"/>
    </source>
</evidence>
<dbReference type="OrthoDB" id="9797603at2"/>
<dbReference type="STRING" id="1121439.dsat_2404"/>
<dbReference type="SUPFAM" id="SSF56112">
    <property type="entry name" value="Protein kinase-like (PK-like)"/>
    <property type="match status" value="1"/>
</dbReference>
<evidence type="ECO:0000259" key="1">
    <source>
        <dbReference type="Pfam" id="PF01636"/>
    </source>
</evidence>
<dbReference type="EMBL" id="ATHI01000005">
    <property type="protein sequence ID" value="EPR35041.1"/>
    <property type="molecule type" value="Genomic_DNA"/>
</dbReference>
<dbReference type="InterPro" id="IPR011009">
    <property type="entry name" value="Kinase-like_dom_sf"/>
</dbReference>
<dbReference type="AlphaFoldDB" id="S7TEC5"/>
<dbReference type="Pfam" id="PF01636">
    <property type="entry name" value="APH"/>
    <property type="match status" value="1"/>
</dbReference>
<keyword evidence="3" id="KW-1185">Reference proteome</keyword>
<proteinExistence type="predicted"/>
<dbReference type="Gene3D" id="3.90.1200.10">
    <property type="match status" value="1"/>
</dbReference>
<sequence>MIELTPELVQDYLTRAHGPSARLVTAGAIGTLDAQGMKRFGYGKPLFVRFTVDGEEREAVLSVMKGDVYGHQFSWDRAAVLLFQHATSGRLPRHCAPLGVGYVDGAGRLVPLDEPQEFFIVNEKLSGHDYFLDLDRIRSGDFRPSDLAMAQNFARWLAVIHAQKHDDPHLYWRRMRDLIGSSECITGLIDEAYPPDYEPFPAERFQAVERQLVDWRWRLKRYARRLCVVHGDFHPWNVLVDGDEFRVLDRSRGEFGEAAGDVAAMAVNYLLWGILDTPRFDGPFRELWDAFFATYIEATGDREMLEVIGPFFVFRALVVASPQWYPGHPPEVRAALFRFLERALSRAPFDWQGVDGYLA</sequence>
<accession>S7TEC5</accession>
<name>S7TEC5_9BACT</name>
<comment type="caution">
    <text evidence="2">The sequence shown here is derived from an EMBL/GenBank/DDBJ whole genome shotgun (WGS) entry which is preliminary data.</text>
</comment>
<dbReference type="Proteomes" id="UP000014975">
    <property type="component" value="Unassembled WGS sequence"/>
</dbReference>
<gene>
    <name evidence="2" type="ORF">dsat_2404</name>
</gene>
<protein>
    <submittedName>
        <fullName evidence="2">Aminoglycoside phosphotransferase</fullName>
    </submittedName>
</protein>
<dbReference type="GO" id="GO:0016740">
    <property type="term" value="F:transferase activity"/>
    <property type="evidence" value="ECO:0007669"/>
    <property type="project" value="UniProtKB-KW"/>
</dbReference>
<reference evidence="2 3" key="1">
    <citation type="journal article" date="2013" name="Genome Announc.">
        <title>Draft genome sequences for three mercury-methylating, sulfate-reducing bacteria.</title>
        <authorList>
            <person name="Brown S.D."/>
            <person name="Hurt R.A.Jr."/>
            <person name="Gilmour C.C."/>
            <person name="Elias D.A."/>
        </authorList>
    </citation>
    <scope>NUCLEOTIDE SEQUENCE [LARGE SCALE GENOMIC DNA]</scope>
    <source>
        <strain evidence="2 3">DSM 16529</strain>
    </source>
</reference>
<keyword evidence="2" id="KW-0808">Transferase</keyword>
<evidence type="ECO:0000313" key="3">
    <source>
        <dbReference type="Proteomes" id="UP000014975"/>
    </source>
</evidence>
<organism evidence="2 3">
    <name type="scientific">Alkalidesulfovibrio alkalitolerans DSM 16529</name>
    <dbReference type="NCBI Taxonomy" id="1121439"/>
    <lineage>
        <taxon>Bacteria</taxon>
        <taxon>Pseudomonadati</taxon>
        <taxon>Thermodesulfobacteriota</taxon>
        <taxon>Desulfovibrionia</taxon>
        <taxon>Desulfovibrionales</taxon>
        <taxon>Desulfovibrionaceae</taxon>
        <taxon>Alkalidesulfovibrio</taxon>
    </lineage>
</organism>
<dbReference type="RefSeq" id="WP_020886290.1">
    <property type="nucleotide sequence ID" value="NZ_ATHI01000005.1"/>
</dbReference>
<feature type="domain" description="Aminoglycoside phosphotransferase" evidence="1">
    <location>
        <begin position="144"/>
        <end position="288"/>
    </location>
</feature>
<dbReference type="InterPro" id="IPR002575">
    <property type="entry name" value="Aminoglycoside_PTrfase"/>
</dbReference>
<dbReference type="PATRIC" id="fig|1121439.3.peg.797"/>
<dbReference type="eggNOG" id="COG3173">
    <property type="taxonomic scope" value="Bacteria"/>
</dbReference>